<dbReference type="OrthoDB" id="3196762at2759"/>
<organism evidence="2 3">
    <name type="scientific">Hypholoma sublateritium (strain FD-334 SS-4)</name>
    <dbReference type="NCBI Taxonomy" id="945553"/>
    <lineage>
        <taxon>Eukaryota</taxon>
        <taxon>Fungi</taxon>
        <taxon>Dikarya</taxon>
        <taxon>Basidiomycota</taxon>
        <taxon>Agaricomycotina</taxon>
        <taxon>Agaricomycetes</taxon>
        <taxon>Agaricomycetidae</taxon>
        <taxon>Agaricales</taxon>
        <taxon>Agaricineae</taxon>
        <taxon>Strophariaceae</taxon>
        <taxon>Hypholoma</taxon>
    </lineage>
</organism>
<feature type="transmembrane region" description="Helical" evidence="1">
    <location>
        <begin position="92"/>
        <end position="116"/>
    </location>
</feature>
<reference evidence="3" key="1">
    <citation type="submission" date="2014-04" db="EMBL/GenBank/DDBJ databases">
        <title>Evolutionary Origins and Diversification of the Mycorrhizal Mutualists.</title>
        <authorList>
            <consortium name="DOE Joint Genome Institute"/>
            <consortium name="Mycorrhizal Genomics Consortium"/>
            <person name="Kohler A."/>
            <person name="Kuo A."/>
            <person name="Nagy L.G."/>
            <person name="Floudas D."/>
            <person name="Copeland A."/>
            <person name="Barry K.W."/>
            <person name="Cichocki N."/>
            <person name="Veneault-Fourrey C."/>
            <person name="LaButti K."/>
            <person name="Lindquist E.A."/>
            <person name="Lipzen A."/>
            <person name="Lundell T."/>
            <person name="Morin E."/>
            <person name="Murat C."/>
            <person name="Riley R."/>
            <person name="Ohm R."/>
            <person name="Sun H."/>
            <person name="Tunlid A."/>
            <person name="Henrissat B."/>
            <person name="Grigoriev I.V."/>
            <person name="Hibbett D.S."/>
            <person name="Martin F."/>
        </authorList>
    </citation>
    <scope>NUCLEOTIDE SEQUENCE [LARGE SCALE GENOMIC DNA]</scope>
    <source>
        <strain evidence="3">FD-334 SS-4</strain>
    </source>
</reference>
<keyword evidence="1" id="KW-0472">Membrane</keyword>
<feature type="transmembrane region" description="Helical" evidence="1">
    <location>
        <begin position="147"/>
        <end position="166"/>
    </location>
</feature>
<protein>
    <submittedName>
        <fullName evidence="2">Uncharacterized protein</fullName>
    </submittedName>
</protein>
<evidence type="ECO:0000313" key="3">
    <source>
        <dbReference type="Proteomes" id="UP000054270"/>
    </source>
</evidence>
<keyword evidence="3" id="KW-1185">Reference proteome</keyword>
<keyword evidence="1" id="KW-1133">Transmembrane helix</keyword>
<name>A0A0D2P147_HYPSF</name>
<accession>A0A0D2P147</accession>
<dbReference type="Proteomes" id="UP000054270">
    <property type="component" value="Unassembled WGS sequence"/>
</dbReference>
<gene>
    <name evidence="2" type="ORF">HYPSUDRAFT_446657</name>
</gene>
<feature type="transmembrane region" description="Helical" evidence="1">
    <location>
        <begin position="38"/>
        <end position="60"/>
    </location>
</feature>
<keyword evidence="1" id="KW-0812">Transmembrane</keyword>
<dbReference type="EMBL" id="KN817682">
    <property type="protein sequence ID" value="KJA14365.1"/>
    <property type="molecule type" value="Genomic_DNA"/>
</dbReference>
<sequence length="183" mass="20024">MMLATAFPVPVLFLAVISGIFCLPIFALSMVNFGLLSIWLNAFVAVVIAVHHIVLGTLIWSSRKRTQSSKAIIDDEESSPLRAVEDLEPPTVYSVTNIVFLIVLVILNALAFSVMVDITTRGGANSTLPAERVGHKWNLKIQIGQSAMLGAELLVLSAILTLCTLGRQRFTSEVDRRKGELEY</sequence>
<evidence type="ECO:0000313" key="2">
    <source>
        <dbReference type="EMBL" id="KJA14365.1"/>
    </source>
</evidence>
<proteinExistence type="predicted"/>
<evidence type="ECO:0000256" key="1">
    <source>
        <dbReference type="SAM" id="Phobius"/>
    </source>
</evidence>
<dbReference type="AlphaFoldDB" id="A0A0D2P147"/>